<sequence length="616" mass="68396">MEMWEAYPSLWADLQKNKAMAPKALTSMGYDGKTSTYLLKSVQESVAESEGLPLKFYTSYNANWWKPWLYFDNTSSVNATRFLKKCSETQIFSDSLMRNYLAQTGDSAGVQIIDGAVVGSCPDEYFWRAPSCRNETFKCVIFFTGGAGWSVHLIMQQATAWNMPIAMAIANTWGDFAAMPVAHRSLFYWWEPDPTFLELAPVEVIFPPHDRVGHANGDLKTAPSTIRLTKGVSKDLLSLAPRVENFLVNMEISMAMINAIMLDQKNTGDSWDDVTCRWLQGNKATWESWLPDDTTCFAGFGLVDIESGELAMDRTVREGKRCQACPSGTFSERLVDSIGVTYICSACPLGTSQASGASLKCEPCDKGTYQDELGSQSCKRCPLGTYQDQEGQAQCIACPDGSSTLGLGSVAFTDCGCVEGRIDVAPAGLTCEVCSVGLTCPAMGTLESYETGVHPLGTKYLPIVDAGYYTTVLLLDLDSFGFACFAGAETSFRYIVRWMQFWDVMVSVVFFPAAVSWLVMNFILSKVLPQHRRWGITKVASCSGQVLQFGSSIFLQSMSVMASSLLIFHLFNSRSYAGTYFHVFLFYIRRDMFVIMKILLQLRQYFGQLFSCQPCF</sequence>
<dbReference type="SUPFAM" id="SSF57184">
    <property type="entry name" value="Growth factor receptor domain"/>
    <property type="match status" value="1"/>
</dbReference>
<protein>
    <submittedName>
        <fullName evidence="3">EGF and pentraxin domain-containing protein 1 (CCP module-containing protein 22) (Polydom) (Selectin-like osteoblast-derived protein) (SEL-OB) (Serologically defined breast cancer antigen NY-BR-38)</fullName>
    </submittedName>
</protein>
<dbReference type="EMBL" id="CAXAMM010036113">
    <property type="protein sequence ID" value="CAK9075315.1"/>
    <property type="molecule type" value="Genomic_DNA"/>
</dbReference>
<evidence type="ECO:0000256" key="1">
    <source>
        <dbReference type="SAM" id="Phobius"/>
    </source>
</evidence>
<feature type="domain" description="Tyrosine-protein kinase ephrin type A/B receptor-like" evidence="2">
    <location>
        <begin position="378"/>
        <end position="415"/>
    </location>
</feature>
<dbReference type="CDD" id="cd00185">
    <property type="entry name" value="TNFRSF"/>
    <property type="match status" value="1"/>
</dbReference>
<organism evidence="3 4">
    <name type="scientific">Durusdinium trenchii</name>
    <dbReference type="NCBI Taxonomy" id="1381693"/>
    <lineage>
        <taxon>Eukaryota</taxon>
        <taxon>Sar</taxon>
        <taxon>Alveolata</taxon>
        <taxon>Dinophyceae</taxon>
        <taxon>Suessiales</taxon>
        <taxon>Symbiodiniaceae</taxon>
        <taxon>Durusdinium</taxon>
    </lineage>
</organism>
<dbReference type="Gene3D" id="2.10.50.10">
    <property type="entry name" value="Tumor Necrosis Factor Receptor, subunit A, domain 2"/>
    <property type="match status" value="2"/>
</dbReference>
<name>A0ABP0PH02_9DINO</name>
<dbReference type="PANTHER" id="PTHR46967">
    <property type="entry name" value="INSULIN-LIKE GROWTH FACTOR BINDING PROTEIN,N-TERMINAL"/>
    <property type="match status" value="1"/>
</dbReference>
<dbReference type="Proteomes" id="UP001642464">
    <property type="component" value="Unassembled WGS sequence"/>
</dbReference>
<keyword evidence="1" id="KW-0472">Membrane</keyword>
<gene>
    <name evidence="3" type="ORF">SCF082_LOCUS36521</name>
</gene>
<accession>A0ABP0PH02</accession>
<evidence type="ECO:0000313" key="3">
    <source>
        <dbReference type="EMBL" id="CAK9075315.1"/>
    </source>
</evidence>
<dbReference type="InterPro" id="IPR011641">
    <property type="entry name" value="Tyr-kin_ephrin_A/B_rcpt-like"/>
</dbReference>
<reference evidence="3 4" key="1">
    <citation type="submission" date="2024-02" db="EMBL/GenBank/DDBJ databases">
        <authorList>
            <person name="Chen Y."/>
            <person name="Shah S."/>
            <person name="Dougan E. K."/>
            <person name="Thang M."/>
            <person name="Chan C."/>
        </authorList>
    </citation>
    <scope>NUCLEOTIDE SEQUENCE [LARGE SCALE GENOMIC DNA]</scope>
</reference>
<keyword evidence="4" id="KW-1185">Reference proteome</keyword>
<dbReference type="Gene3D" id="3.40.190.10">
    <property type="entry name" value="Periplasmic binding protein-like II"/>
    <property type="match status" value="1"/>
</dbReference>
<keyword evidence="1" id="KW-1133">Transmembrane helix</keyword>
<dbReference type="InterPro" id="IPR009030">
    <property type="entry name" value="Growth_fac_rcpt_cys_sf"/>
</dbReference>
<dbReference type="PANTHER" id="PTHR46967:SF2">
    <property type="entry name" value="SUSHI, VON WILLEBRAND FACTOR TYPE A, EGF AND PENTRAXIN DOMAIN-CONTAINING PROTEIN 1-LIKE"/>
    <property type="match status" value="1"/>
</dbReference>
<dbReference type="SUPFAM" id="SSF53850">
    <property type="entry name" value="Periplasmic binding protein-like II"/>
    <property type="match status" value="1"/>
</dbReference>
<evidence type="ECO:0000259" key="2">
    <source>
        <dbReference type="Pfam" id="PF07699"/>
    </source>
</evidence>
<comment type="caution">
    <text evidence="3">The sequence shown here is derived from an EMBL/GenBank/DDBJ whole genome shotgun (WGS) entry which is preliminary data.</text>
</comment>
<keyword evidence="1" id="KW-0812">Transmembrane</keyword>
<feature type="transmembrane region" description="Helical" evidence="1">
    <location>
        <begin position="501"/>
        <end position="525"/>
    </location>
</feature>
<dbReference type="Pfam" id="PF07699">
    <property type="entry name" value="Ephrin_rec_like"/>
    <property type="match status" value="1"/>
</dbReference>
<dbReference type="SMART" id="SM01411">
    <property type="entry name" value="Ephrin_rec_like"/>
    <property type="match status" value="2"/>
</dbReference>
<proteinExistence type="predicted"/>
<evidence type="ECO:0000313" key="4">
    <source>
        <dbReference type="Proteomes" id="UP001642464"/>
    </source>
</evidence>